<dbReference type="EMBL" id="SCWA01000031">
    <property type="protein sequence ID" value="TDL93324.1"/>
    <property type="molecule type" value="Genomic_DNA"/>
</dbReference>
<dbReference type="RefSeq" id="WP_133432837.1">
    <property type="nucleotide sequence ID" value="NZ_SCWA01000031.1"/>
</dbReference>
<sequence>MKENSLCSKCGDNDILLIPGNAGAYGSGNNIQVGLTNLSAILVDRYVCCNCGYTEEWIKLEDIPKLKKKFRR</sequence>
<evidence type="ECO:0000313" key="1">
    <source>
        <dbReference type="EMBL" id="TDL93324.1"/>
    </source>
</evidence>
<protein>
    <submittedName>
        <fullName evidence="1">Uncharacterized protein</fullName>
    </submittedName>
</protein>
<organism evidence="1 2">
    <name type="scientific">Macrococcus brunensis</name>
    <dbReference type="NCBI Taxonomy" id="198483"/>
    <lineage>
        <taxon>Bacteria</taxon>
        <taxon>Bacillati</taxon>
        <taxon>Bacillota</taxon>
        <taxon>Bacilli</taxon>
        <taxon>Bacillales</taxon>
        <taxon>Staphylococcaceae</taxon>
        <taxon>Macrococcus</taxon>
    </lineage>
</organism>
<keyword evidence="2" id="KW-1185">Reference proteome</keyword>
<dbReference type="OrthoDB" id="1551269at2"/>
<accession>A0A4R6BAK3</accession>
<proteinExistence type="predicted"/>
<gene>
    <name evidence="1" type="ORF">ERX27_10895</name>
</gene>
<evidence type="ECO:0000313" key="2">
    <source>
        <dbReference type="Proteomes" id="UP000295310"/>
    </source>
</evidence>
<comment type="caution">
    <text evidence="1">The sequence shown here is derived from an EMBL/GenBank/DDBJ whole genome shotgun (WGS) entry which is preliminary data.</text>
</comment>
<name>A0A4R6BAK3_9STAP</name>
<dbReference type="AlphaFoldDB" id="A0A4R6BAK3"/>
<reference evidence="1 2" key="1">
    <citation type="submission" date="2019-01" db="EMBL/GenBank/DDBJ databases">
        <title>Draft genome sequences of the type strains of six Macrococcus species.</title>
        <authorList>
            <person name="Mazhar S."/>
            <person name="Altermann E."/>
            <person name="Hill C."/>
            <person name="Mcauliffe O."/>
        </authorList>
    </citation>
    <scope>NUCLEOTIDE SEQUENCE [LARGE SCALE GENOMIC DNA]</scope>
    <source>
        <strain evidence="1 2">CCM4811</strain>
    </source>
</reference>
<dbReference type="Proteomes" id="UP000295310">
    <property type="component" value="Unassembled WGS sequence"/>
</dbReference>